<dbReference type="SUPFAM" id="SSF50370">
    <property type="entry name" value="Ricin B-like lectins"/>
    <property type="match status" value="1"/>
</dbReference>
<sequence length="2348" mass="245883">MAGSLIGPAAQAAAKPDFSKVWQPPGTPLPGSPSVAVTDAAKAAAIAPHYPVPERAGKAPAPAPAQRESATADLAGARPEAPAKAGRLPVWVAPKTGAAAAADVPAAVTVVQGDASSARAAGVNGLLFSLTAQPATAAPAAPAPQDGAAPAPVQVGMDVAALDAATGGEFASRGRLVTLPACAATTPEVPACQVRTPVASHYDAAAKRLVADLALPAAAAPEKTAGGTVKAAFASGALQAPAAAPAAAPLLLAAETAPAGGGGDYAASSLNPSSGWAAGSASGALTYSYPVQAPPSLGGAAPTVALAYNSSSVDGKTSATNAQASWVGDGWELNPGFIERTFKPCDKAGIKNSGDQCWAGFNATLSLGSHSGQLVRDRNAGSAGATTDAATGVWHPKDDDGTKVEFGSGAGNDARDGAYAKVTDSSGTVYYFGLNHLPGGDKSDPASNSVSTVPVYSPNSGDPCYDSAQGKASWCQMWQRLSLDYIVDPKGNLTSFTWSPETNWYARGGAQNSGNGTRTAYTRANLPASVAYGQRLDEQVAAKGALQPAARITFATAERCLDTANCDPAQRTVANKNNWPDVPVDQECKQDGTCTHYGPSYFTTKRLSGITTQVRVNNAWKDVDAYELKHSFPDPKDATSQKALWLDSVKRTGRTATPEISSPLVSFTPVMLPNRVDGTDLVPAPPLMNRPRIQQIHNELGGVLNVDYNLPACSRINKVMPAAEDDNSLGCYPVRWLPPGSVADATPVLDWFNHYTVASLTENDTATDAPQKITKYAYERAGWHRDDSELTESNARTWGDFRGFAAVTVTAGSGNDGPRTQTRTTYRQGMDGDVRIGGGTRSVHLTDALGRDVVDVDWLAGQVLQTEVFDQENGKVTARTVNGASGEVATATHPRGNGLPDLVARYTATTRTVTTQGLKADQTWRTTTKTTVSDPAHPNRTSTVLDQADGLPDLCTRTSYATGPDPQRTDLAAETLTVSGTDACTATAGPGNTTSRSRVLYDNLPFGQAGATANPSGAQELERYEANGSATFTDTTSTTFDKYGRVDSVTALTVKDAQHPNGATTRTTYAAAAAGELPSTLTSSAPAPGLSGVTWDTVTTIDPRRGNTLTVKDPNNKTSTQVWDALGRLTGVWLAGRTPGANPNPNLSFAYNLSNTAGSPSSVTTFVLKKDLANPVQTRKIDILDGFGRIRQSQASPENPAFTGRLITETLYDSQGRVKTADAPWYNNASGPTGTVVQAADSTVPAQTRTSYDGRGRATVVASWSLGVEQSRSTTVYAGVDRVDLVPPAGTWPTSAVSDARGRTVERWQYNTPTATGNRADAVVSGYGYTPEGKPESRTDAAGNRWTYGYDLRDRQISATDPDTGTVTQTYDQASRVATTTDNRGRRLAFTYDLTGRKTGVYEGSVAPANQLAGWTYDTVVKGKPASSTRYVGGTAGQAYTTAVTGYDDAYRATGMSITVPGSEVGQSGNFTYTASSTFDKITGNVKSRLLPAVGGLPVDDLAYSYNDYGQVYKYAGATTYDTQTEYDAFGRVIRSTVNPWASQVVVTNDYDQATGRLRNQFLDKQTSTSGAVQQTGYTYDDSGRVTSISTTPDNNPAVRDLQCFGYDSLGRLTTAWSDTGSVTVPDPAEHQTLDQGRCTNTSPTSGAVAPALTTVGGGNPYWQEYGYDVTGNRTRFVQHDTGGDATKDAVTTQTFPNAGTVNTGSGSGGPHALTGTGTKVGASTTVSGSDKYDAAGNTTSIYTSKTGTADLAWNTEGKLDTFAQAGPVTGIGGKCLDMQGGSSANGTPVQIYTCNSGGGQRFAVNGGVLKVFNKCVTATGTAAGSLVQLQPCDGGTAQKWTARADGTVLNQAAVRCLAVPGDVTTNGTDLVLGDCATTVPAGQKWTVPNQVTSYVYDADGNQLIRHNPGKTTINLGGDQVTYDTVTKTLTGTRSYPVPGGLTMVRVGNGGLTIQLADHHNSGLLTVDATSLAVTRRPMDPFGNPRGTQPAAGVWAGDKGFVGGSKDDVTGLTNLGARQYQPSTGRFVSPDPVLVPDDPQQWNSYGYSHSDPVNRCDPSGLYDPDLREWQMQQERAKREAEATATGEEEPDLGSDPEPEEEKWWKVWTPRHDTAVLMATTYLKARHPYNDFDNDVFIREGSAKGNGKPGYADIVEWGKDEVLIWEVKHEGGGAEADGPAQLARYIDKLQEMLIEAGDTRTVKRGGKLGAELGPVPNIGNPAEFITAKDGKSDGIITYKWTKEDNRGGEPQRVPHPVPVPQAMPVPKEQYGTRPGWTSTRPIKSGTLGPEVPATPQAMPHAVGGSLDGGGLTFNVPTMTQQQQTSTAEAVAVGILGFIAYCLTAGTASP</sequence>
<dbReference type="InterPro" id="IPR035992">
    <property type="entry name" value="Ricin_B-like_lectins"/>
</dbReference>
<proteinExistence type="predicted"/>
<accession>A0ABW1EPD3</accession>
<evidence type="ECO:0000259" key="2">
    <source>
        <dbReference type="SMART" id="SM00458"/>
    </source>
</evidence>
<gene>
    <name evidence="3" type="ORF">ACFP0N_01550</name>
</gene>
<organism evidence="3 4">
    <name type="scientific">Kitasatospora aburaviensis</name>
    <dbReference type="NCBI Taxonomy" id="67265"/>
    <lineage>
        <taxon>Bacteria</taxon>
        <taxon>Bacillati</taxon>
        <taxon>Actinomycetota</taxon>
        <taxon>Actinomycetes</taxon>
        <taxon>Kitasatosporales</taxon>
        <taxon>Streptomycetaceae</taxon>
        <taxon>Kitasatospora</taxon>
    </lineage>
</organism>
<dbReference type="Proteomes" id="UP001596067">
    <property type="component" value="Unassembled WGS sequence"/>
</dbReference>
<feature type="compositionally biased region" description="Basic and acidic residues" evidence="1">
    <location>
        <begin position="2071"/>
        <end position="2081"/>
    </location>
</feature>
<dbReference type="PANTHER" id="PTHR32305:SF17">
    <property type="entry name" value="TRNA NUCLEASE WAPA"/>
    <property type="match status" value="1"/>
</dbReference>
<evidence type="ECO:0000256" key="1">
    <source>
        <dbReference type="SAM" id="MobiDB-lite"/>
    </source>
</evidence>
<dbReference type="NCBIfam" id="TIGR01643">
    <property type="entry name" value="YD_repeat_2x"/>
    <property type="match status" value="2"/>
</dbReference>
<dbReference type="RefSeq" id="WP_313766455.1">
    <property type="nucleotide sequence ID" value="NZ_BAAAVH010000072.1"/>
</dbReference>
<evidence type="ECO:0000313" key="4">
    <source>
        <dbReference type="Proteomes" id="UP001596067"/>
    </source>
</evidence>
<name>A0ABW1EPD3_9ACTN</name>
<dbReference type="Gene3D" id="2.180.10.10">
    <property type="entry name" value="RHS repeat-associated core"/>
    <property type="match status" value="2"/>
</dbReference>
<feature type="region of interest" description="Disordered" evidence="1">
    <location>
        <begin position="2071"/>
        <end position="2101"/>
    </location>
</feature>
<feature type="region of interest" description="Disordered" evidence="1">
    <location>
        <begin position="1623"/>
        <end position="1646"/>
    </location>
</feature>
<feature type="region of interest" description="Disordered" evidence="1">
    <location>
        <begin position="2243"/>
        <end position="2281"/>
    </location>
</feature>
<dbReference type="InterPro" id="IPR031325">
    <property type="entry name" value="RHS_repeat"/>
</dbReference>
<dbReference type="SMART" id="SM00458">
    <property type="entry name" value="RICIN"/>
    <property type="match status" value="1"/>
</dbReference>
<dbReference type="EMBL" id="JBHSOD010000001">
    <property type="protein sequence ID" value="MFC5883664.1"/>
    <property type="molecule type" value="Genomic_DNA"/>
</dbReference>
<dbReference type="Gene3D" id="2.80.10.50">
    <property type="match status" value="1"/>
</dbReference>
<feature type="compositionally biased region" description="Low complexity" evidence="1">
    <location>
        <begin position="383"/>
        <end position="392"/>
    </location>
</feature>
<keyword evidence="4" id="KW-1185">Reference proteome</keyword>
<dbReference type="InterPro" id="IPR022385">
    <property type="entry name" value="Rhs_assc_core"/>
</dbReference>
<dbReference type="Pfam" id="PF00652">
    <property type="entry name" value="Ricin_B_lectin"/>
    <property type="match status" value="1"/>
</dbReference>
<reference evidence="4" key="1">
    <citation type="journal article" date="2019" name="Int. J. Syst. Evol. Microbiol.">
        <title>The Global Catalogue of Microorganisms (GCM) 10K type strain sequencing project: providing services to taxonomists for standard genome sequencing and annotation.</title>
        <authorList>
            <consortium name="The Broad Institute Genomics Platform"/>
            <consortium name="The Broad Institute Genome Sequencing Center for Infectious Disease"/>
            <person name="Wu L."/>
            <person name="Ma J."/>
        </authorList>
    </citation>
    <scope>NUCLEOTIDE SEQUENCE [LARGE SCALE GENOMIC DNA]</scope>
    <source>
        <strain evidence="4">CGMCC 4.1469</strain>
    </source>
</reference>
<feature type="compositionally biased region" description="Acidic residues" evidence="1">
    <location>
        <begin position="2086"/>
        <end position="2100"/>
    </location>
</feature>
<feature type="region of interest" description="Disordered" evidence="1">
    <location>
        <begin position="383"/>
        <end position="410"/>
    </location>
</feature>
<feature type="region of interest" description="Disordered" evidence="1">
    <location>
        <begin position="51"/>
        <end position="83"/>
    </location>
</feature>
<comment type="caution">
    <text evidence="3">The sequence shown here is derived from an EMBL/GenBank/DDBJ whole genome shotgun (WGS) entry which is preliminary data.</text>
</comment>
<feature type="region of interest" description="Disordered" evidence="1">
    <location>
        <begin position="12"/>
        <end position="34"/>
    </location>
</feature>
<feature type="compositionally biased region" description="Pro residues" evidence="1">
    <location>
        <begin position="2252"/>
        <end position="2262"/>
    </location>
</feature>
<feature type="domain" description="Ricin B lectin" evidence="2">
    <location>
        <begin position="1766"/>
        <end position="1889"/>
    </location>
</feature>
<dbReference type="Pfam" id="PF05593">
    <property type="entry name" value="RHS_repeat"/>
    <property type="match status" value="1"/>
</dbReference>
<dbReference type="InterPro" id="IPR006530">
    <property type="entry name" value="YD"/>
</dbReference>
<feature type="compositionally biased region" description="Polar residues" evidence="1">
    <location>
        <begin position="1634"/>
        <end position="1646"/>
    </location>
</feature>
<protein>
    <submittedName>
        <fullName evidence="3">Ricin-type beta-trefoil lectin domain protein</fullName>
    </submittedName>
</protein>
<dbReference type="PANTHER" id="PTHR32305">
    <property type="match status" value="1"/>
</dbReference>
<dbReference type="NCBIfam" id="TIGR03696">
    <property type="entry name" value="Rhs_assc_core"/>
    <property type="match status" value="1"/>
</dbReference>
<dbReference type="PROSITE" id="PS50231">
    <property type="entry name" value="RICIN_B_LECTIN"/>
    <property type="match status" value="1"/>
</dbReference>
<dbReference type="InterPro" id="IPR050708">
    <property type="entry name" value="T6SS_VgrG/RHS"/>
</dbReference>
<evidence type="ECO:0000313" key="3">
    <source>
        <dbReference type="EMBL" id="MFC5883664.1"/>
    </source>
</evidence>
<dbReference type="InterPro" id="IPR000772">
    <property type="entry name" value="Ricin_B_lectin"/>
</dbReference>